<accession>A0A6A1UFD6</accession>
<name>A0A6A1UFD6_9ROSI</name>
<keyword evidence="1" id="KW-0175">Coiled coil</keyword>
<reference evidence="2 3" key="1">
    <citation type="journal article" date="2019" name="Plant Biotechnol. J.">
        <title>The red bayberry genome and genetic basis of sex determination.</title>
        <authorList>
            <person name="Jia H.M."/>
            <person name="Jia H.J."/>
            <person name="Cai Q.L."/>
            <person name="Wang Y."/>
            <person name="Zhao H.B."/>
            <person name="Yang W.F."/>
            <person name="Wang G.Y."/>
            <person name="Li Y.H."/>
            <person name="Zhan D.L."/>
            <person name="Shen Y.T."/>
            <person name="Niu Q.F."/>
            <person name="Chang L."/>
            <person name="Qiu J."/>
            <person name="Zhao L."/>
            <person name="Xie H.B."/>
            <person name="Fu W.Y."/>
            <person name="Jin J."/>
            <person name="Li X.W."/>
            <person name="Jiao Y."/>
            <person name="Zhou C.C."/>
            <person name="Tu T."/>
            <person name="Chai C.Y."/>
            <person name="Gao J.L."/>
            <person name="Fan L.J."/>
            <person name="van de Weg E."/>
            <person name="Wang J.Y."/>
            <person name="Gao Z.S."/>
        </authorList>
    </citation>
    <scope>NUCLEOTIDE SEQUENCE [LARGE SCALE GENOMIC DNA]</scope>
    <source>
        <tissue evidence="2">Leaves</tissue>
    </source>
</reference>
<gene>
    <name evidence="2" type="ORF">CJ030_MR0G025669</name>
</gene>
<keyword evidence="3" id="KW-1185">Reference proteome</keyword>
<dbReference type="EMBL" id="RXIC02000487">
    <property type="protein sequence ID" value="KAB1199245.1"/>
    <property type="molecule type" value="Genomic_DNA"/>
</dbReference>
<organism evidence="2 3">
    <name type="scientific">Morella rubra</name>
    <name type="common">Chinese bayberry</name>
    <dbReference type="NCBI Taxonomy" id="262757"/>
    <lineage>
        <taxon>Eukaryota</taxon>
        <taxon>Viridiplantae</taxon>
        <taxon>Streptophyta</taxon>
        <taxon>Embryophyta</taxon>
        <taxon>Tracheophyta</taxon>
        <taxon>Spermatophyta</taxon>
        <taxon>Magnoliopsida</taxon>
        <taxon>eudicotyledons</taxon>
        <taxon>Gunneridae</taxon>
        <taxon>Pentapetalae</taxon>
        <taxon>rosids</taxon>
        <taxon>fabids</taxon>
        <taxon>Fagales</taxon>
        <taxon>Myricaceae</taxon>
        <taxon>Morella</taxon>
    </lineage>
</organism>
<protein>
    <submittedName>
        <fullName evidence="2">Uncharacterized protein</fullName>
    </submittedName>
</protein>
<evidence type="ECO:0000256" key="1">
    <source>
        <dbReference type="SAM" id="Coils"/>
    </source>
</evidence>
<proteinExistence type="predicted"/>
<evidence type="ECO:0000313" key="3">
    <source>
        <dbReference type="Proteomes" id="UP000516437"/>
    </source>
</evidence>
<feature type="coiled-coil region" evidence="1">
    <location>
        <begin position="292"/>
        <end position="362"/>
    </location>
</feature>
<sequence length="412" mass="44861">MELLVAALGCKICFLQILTSFARYGFTKNNAKISCRICFVKLCSRKLDFSPTPLARRPSRRRATTGSEGMPPVLSPIAVVHTGVVSEMRDIPEKGDILSSPVLTSSSPILDGTTPVADDLVGASSQFTALEPKLPETPSVDYSDAYESDLPDTPLAGHSNVDALPYIPSVDHSDLPGVEVALVGHSDVSKSEIPLAGPPTSIAKGSELPLVLSAKGKGILVLPVAKSESFEDIDLPTPAWRSWLYAQPLFVEEMMTECYPLPSHLMVERMARYCESTLGALNAAELSQDEEIESTRLQLGKLEDELNAKKQEMSEMQTVARSCCSQPETFNARVTALEDEKKEALNAELAEARRSTREAVDAMAMKRKKMKKDRAAFTVSLKRLSTSPALLGDPETLMRKCINIVLKHLSIA</sequence>
<dbReference type="Proteomes" id="UP000516437">
    <property type="component" value="Unassembled WGS sequence"/>
</dbReference>
<evidence type="ECO:0000313" key="2">
    <source>
        <dbReference type="EMBL" id="KAB1199245.1"/>
    </source>
</evidence>
<comment type="caution">
    <text evidence="2">The sequence shown here is derived from an EMBL/GenBank/DDBJ whole genome shotgun (WGS) entry which is preliminary data.</text>
</comment>
<dbReference type="AlphaFoldDB" id="A0A6A1UFD6"/>